<keyword evidence="1" id="KW-0812">Transmembrane</keyword>
<evidence type="ECO:0000256" key="1">
    <source>
        <dbReference type="SAM" id="Phobius"/>
    </source>
</evidence>
<protein>
    <submittedName>
        <fullName evidence="2">Uncharacterized protein</fullName>
    </submittedName>
</protein>
<proteinExistence type="predicted"/>
<accession>A0A5T3MYZ4</accession>
<keyword evidence="1" id="KW-1133">Transmembrane helix</keyword>
<evidence type="ECO:0000313" key="2">
    <source>
        <dbReference type="EMBL" id="EAN6192751.1"/>
    </source>
</evidence>
<keyword evidence="1" id="KW-0472">Membrane</keyword>
<organism evidence="2">
    <name type="scientific">Salmonella enterica</name>
    <name type="common">Salmonella choleraesuis</name>
    <dbReference type="NCBI Taxonomy" id="28901"/>
    <lineage>
        <taxon>Bacteria</taxon>
        <taxon>Pseudomonadati</taxon>
        <taxon>Pseudomonadota</taxon>
        <taxon>Gammaproteobacteria</taxon>
        <taxon>Enterobacterales</taxon>
        <taxon>Enterobacteriaceae</taxon>
        <taxon>Salmonella</taxon>
    </lineage>
</organism>
<dbReference type="EMBL" id="AACYSG010000013">
    <property type="protein sequence ID" value="EAN6192751.1"/>
    <property type="molecule type" value="Genomic_DNA"/>
</dbReference>
<gene>
    <name evidence="2" type="ORF">EJS11_15220</name>
</gene>
<feature type="transmembrane region" description="Helical" evidence="1">
    <location>
        <begin position="6"/>
        <end position="31"/>
    </location>
</feature>
<sequence length="61" mass="6706">MIWVRPGVFGMCMAKPCAAWAGGWFALIWVLQNDARVLIKGSTARGEGKVIKNPVLWTGFV</sequence>
<reference evidence="2" key="1">
    <citation type="submission" date="2018-12" db="EMBL/GenBank/DDBJ databases">
        <authorList>
            <consortium name="PulseNet: The National Subtyping Network for Foodborne Disease Surveillance"/>
            <person name="Tarr C.L."/>
            <person name="Trees E."/>
            <person name="Katz L.S."/>
            <person name="Carleton-Romer H.A."/>
            <person name="Stroika S."/>
            <person name="Kucerova Z."/>
            <person name="Roache K.F."/>
            <person name="Sabol A.L."/>
            <person name="Besser J."/>
            <person name="Gerner-Smidt P."/>
        </authorList>
    </citation>
    <scope>NUCLEOTIDE SEQUENCE</scope>
    <source>
        <strain evidence="2">PNUSAS060203</strain>
    </source>
</reference>
<dbReference type="AlphaFoldDB" id="A0A5T3MYZ4"/>
<name>A0A5T3MYZ4_SALER</name>
<comment type="caution">
    <text evidence="2">The sequence shown here is derived from an EMBL/GenBank/DDBJ whole genome shotgun (WGS) entry which is preliminary data.</text>
</comment>